<keyword evidence="3" id="KW-1185">Reference proteome</keyword>
<keyword evidence="1" id="KW-0732">Signal</keyword>
<reference evidence="2 3" key="1">
    <citation type="journal article" date="2014" name="Antonie Van Leeuwenhoek">
        <title>Roseivivax atlanticus sp. nov., isolated from surface seawater of the Atlantic Ocean.</title>
        <authorList>
            <person name="Li G."/>
            <person name="Lai Q."/>
            <person name="Liu X."/>
            <person name="Sun F."/>
            <person name="Shao Z."/>
        </authorList>
    </citation>
    <scope>NUCLEOTIDE SEQUENCE [LARGE SCALE GENOMIC DNA]</scope>
    <source>
        <strain evidence="2 3">22II-s10s</strain>
    </source>
</reference>
<dbReference type="eggNOG" id="ENOG5030240">
    <property type="taxonomic scope" value="Bacteria"/>
</dbReference>
<comment type="caution">
    <text evidence="2">The sequence shown here is derived from an EMBL/GenBank/DDBJ whole genome shotgun (WGS) entry which is preliminary data.</text>
</comment>
<dbReference type="EMBL" id="AQQW01000006">
    <property type="protein sequence ID" value="ETW12646.1"/>
    <property type="molecule type" value="Genomic_DNA"/>
</dbReference>
<evidence type="ECO:0000313" key="3">
    <source>
        <dbReference type="Proteomes" id="UP000019063"/>
    </source>
</evidence>
<name>W4HKI5_9RHOB</name>
<evidence type="ECO:0000313" key="2">
    <source>
        <dbReference type="EMBL" id="ETW12646.1"/>
    </source>
</evidence>
<dbReference type="AlphaFoldDB" id="W4HKI5"/>
<organism evidence="2 3">
    <name type="scientific">Roseivivax marinus</name>
    <dbReference type="NCBI Taxonomy" id="1379903"/>
    <lineage>
        <taxon>Bacteria</taxon>
        <taxon>Pseudomonadati</taxon>
        <taxon>Pseudomonadota</taxon>
        <taxon>Alphaproteobacteria</taxon>
        <taxon>Rhodobacterales</taxon>
        <taxon>Roseobacteraceae</taxon>
        <taxon>Roseivivax</taxon>
    </lineage>
</organism>
<feature type="signal peptide" evidence="1">
    <location>
        <begin position="1"/>
        <end position="23"/>
    </location>
</feature>
<accession>W4HKI5</accession>
<dbReference type="RefSeq" id="WP_043844654.1">
    <property type="nucleotide sequence ID" value="NZ_AQQW01000006.1"/>
</dbReference>
<dbReference type="STRING" id="1379903.ATO8_11529"/>
<protein>
    <submittedName>
        <fullName evidence="2">Uncharacterized protein</fullName>
    </submittedName>
</protein>
<proteinExistence type="predicted"/>
<feature type="chain" id="PRO_5004842210" evidence="1">
    <location>
        <begin position="24"/>
        <end position="112"/>
    </location>
</feature>
<sequence>MRRAPLAGALVLVVALPAVPLRAAQSDAADCAAFWEGYARYADISAYLDGAADARADAERFRAEADPDDAGRIHRDARDWVLRLDAMIRGNDAQSTEVFERTAARCGRPSEN</sequence>
<evidence type="ECO:0000256" key="1">
    <source>
        <dbReference type="SAM" id="SignalP"/>
    </source>
</evidence>
<gene>
    <name evidence="2" type="ORF">ATO8_11529</name>
</gene>
<dbReference type="Proteomes" id="UP000019063">
    <property type="component" value="Unassembled WGS sequence"/>
</dbReference>